<dbReference type="InterPro" id="IPR014094">
    <property type="entry name" value="LpoB"/>
</dbReference>
<dbReference type="Pfam" id="PF13036">
    <property type="entry name" value="LpoB"/>
    <property type="match status" value="1"/>
</dbReference>
<dbReference type="GO" id="GO:0030234">
    <property type="term" value="F:enzyme regulator activity"/>
    <property type="evidence" value="ECO:0007669"/>
    <property type="project" value="TreeGrafter"/>
</dbReference>
<sequence length="208" mass="23344">MERNGKSVFLWLFVIISFGVAGCATTGGSGSSPRVAYSDATAVETTTIDFGSTDLQQIAETMVNSMLTFPPIVQLTTERRPVIFVESIKNKTREHIDTEAITDTISTKLIQSGKFRFVDRTKVNEVLKELQYQSSGIVDESTRAQFGKQIGAEFMLYGNLTAIEKMAGRVKDLYYKFTLKLMNVETGIIEWQDEKEIRKIATRKMIGM</sequence>
<accession>A0A7C5US75</accession>
<name>A0A7C5US75_UNCC3</name>
<dbReference type="NCBIfam" id="TIGR02722">
    <property type="entry name" value="lp"/>
    <property type="match status" value="1"/>
</dbReference>
<evidence type="ECO:0000313" key="2">
    <source>
        <dbReference type="EMBL" id="HHR91889.1"/>
    </source>
</evidence>
<dbReference type="GO" id="GO:0031241">
    <property type="term" value="C:periplasmic side of cell outer membrane"/>
    <property type="evidence" value="ECO:0007669"/>
    <property type="project" value="TreeGrafter"/>
</dbReference>
<dbReference type="EMBL" id="DRVY01000002">
    <property type="protein sequence ID" value="HHR91889.1"/>
    <property type="molecule type" value="Genomic_DNA"/>
</dbReference>
<proteinExistence type="predicted"/>
<organism evidence="2">
    <name type="scientific">candidate division CPR3 bacterium</name>
    <dbReference type="NCBI Taxonomy" id="2268181"/>
    <lineage>
        <taxon>Bacteria</taxon>
        <taxon>Bacteria division CPR3</taxon>
    </lineage>
</organism>
<protein>
    <recommendedName>
        <fullName evidence="1">Penicillin-binding protein activator LpoB</fullName>
    </recommendedName>
</protein>
<gene>
    <name evidence="2" type="primary">lpoB</name>
    <name evidence="2" type="ORF">ENL96_00030</name>
</gene>
<dbReference type="Gene3D" id="3.40.50.10610">
    <property type="entry name" value="ABC-type transport auxiliary lipoprotein component"/>
    <property type="match status" value="1"/>
</dbReference>
<dbReference type="PROSITE" id="PS51257">
    <property type="entry name" value="PROKAR_LIPOPROTEIN"/>
    <property type="match status" value="1"/>
</dbReference>
<dbReference type="AlphaFoldDB" id="A0A7C5US75"/>
<dbReference type="PANTHER" id="PTHR40593">
    <property type="entry name" value="PENICILLIN-BINDING PROTEIN ACTIVATOR LPOB"/>
    <property type="match status" value="1"/>
</dbReference>
<evidence type="ECO:0000256" key="1">
    <source>
        <dbReference type="NCBIfam" id="TIGR02722"/>
    </source>
</evidence>
<dbReference type="GO" id="GO:0009252">
    <property type="term" value="P:peptidoglycan biosynthetic process"/>
    <property type="evidence" value="ECO:0007669"/>
    <property type="project" value="TreeGrafter"/>
</dbReference>
<dbReference type="PANTHER" id="PTHR40593:SF1">
    <property type="entry name" value="PENICILLIN-BINDING PROTEIN ACTIVATOR LPOB"/>
    <property type="match status" value="1"/>
</dbReference>
<comment type="caution">
    <text evidence="2">The sequence shown here is derived from an EMBL/GenBank/DDBJ whole genome shotgun (WGS) entry which is preliminary data.</text>
</comment>
<reference evidence="2" key="1">
    <citation type="journal article" date="2020" name="mSystems">
        <title>Genome- and Community-Level Interaction Insights into Carbon Utilization and Element Cycling Functions of Hydrothermarchaeota in Hydrothermal Sediment.</title>
        <authorList>
            <person name="Zhou Z."/>
            <person name="Liu Y."/>
            <person name="Xu W."/>
            <person name="Pan J."/>
            <person name="Luo Z.H."/>
            <person name="Li M."/>
        </authorList>
    </citation>
    <scope>NUCLEOTIDE SEQUENCE [LARGE SCALE GENOMIC DNA]</scope>
    <source>
        <strain evidence="2">SpSt-1042</strain>
    </source>
</reference>